<dbReference type="HOGENOM" id="CLU_220621_0_0_9"/>
<proteinExistence type="predicted"/>
<dbReference type="KEGG" id="lsp:Bsph_3393"/>
<dbReference type="AlphaFoldDB" id="B1HRA5"/>
<dbReference type="EnsemblBacteria" id="ACA40885">
    <property type="protein sequence ID" value="ACA40885"/>
    <property type="gene ID" value="Bsph_3393"/>
</dbReference>
<organism evidence="1 2">
    <name type="scientific">Lysinibacillus sphaericus (strain C3-41)</name>
    <dbReference type="NCBI Taxonomy" id="444177"/>
    <lineage>
        <taxon>Bacteria</taxon>
        <taxon>Bacillati</taxon>
        <taxon>Bacillota</taxon>
        <taxon>Bacilli</taxon>
        <taxon>Bacillales</taxon>
        <taxon>Bacillaceae</taxon>
        <taxon>Lysinibacillus</taxon>
    </lineage>
</organism>
<protein>
    <submittedName>
        <fullName evidence="1">Uncharacterized protein</fullName>
    </submittedName>
</protein>
<reference evidence="1 2" key="1">
    <citation type="journal article" date="2008" name="J. Bacteriol.">
        <title>Complete genome sequence of the mosquitocidal bacterium Bacillus sphaericus C3-41 and comparison with those of closely related Bacillus species.</title>
        <authorList>
            <person name="Hu X."/>
            <person name="Fan W."/>
            <person name="Han B."/>
            <person name="Liu H."/>
            <person name="Zheng D."/>
            <person name="Li Q."/>
            <person name="Dong W."/>
            <person name="Yan J."/>
            <person name="Gao M."/>
            <person name="Berry C."/>
            <person name="Yuan Z."/>
        </authorList>
    </citation>
    <scope>NUCLEOTIDE SEQUENCE [LARGE SCALE GENOMIC DNA]</scope>
    <source>
        <strain evidence="1 2">C3-41</strain>
    </source>
</reference>
<gene>
    <name evidence="1" type="ordered locus">Bsph_3393</name>
</gene>
<evidence type="ECO:0000313" key="1">
    <source>
        <dbReference type="EMBL" id="ACA40885.1"/>
    </source>
</evidence>
<evidence type="ECO:0000313" key="2">
    <source>
        <dbReference type="Proteomes" id="UP000002164"/>
    </source>
</evidence>
<dbReference type="Proteomes" id="UP000002164">
    <property type="component" value="Chromosome"/>
</dbReference>
<accession>B1HRA5</accession>
<sequence>MLYMNMAVMKRLNRQGLLIAGLHLLVLLNLAADFLYAS</sequence>
<dbReference type="EMBL" id="CP000817">
    <property type="protein sequence ID" value="ACA40885.1"/>
    <property type="molecule type" value="Genomic_DNA"/>
</dbReference>
<name>B1HRA5_LYSSC</name>